<evidence type="ECO:0000313" key="2">
    <source>
        <dbReference type="EMBL" id="RZF21155.1"/>
    </source>
</evidence>
<dbReference type="Pfam" id="PF18864">
    <property type="entry name" value="AbiTii"/>
    <property type="match status" value="1"/>
</dbReference>
<dbReference type="EMBL" id="QDKL01000003">
    <property type="protein sequence ID" value="RZF21155.1"/>
    <property type="molecule type" value="Genomic_DNA"/>
</dbReference>
<dbReference type="Proteomes" id="UP000443582">
    <property type="component" value="Unassembled WGS sequence"/>
</dbReference>
<protein>
    <recommendedName>
        <fullName evidence="1">AbiTii domain-containing protein</fullName>
    </recommendedName>
</protein>
<gene>
    <name evidence="2" type="ORF">DAY19_14350</name>
</gene>
<sequence>MSSIVRELQLDAVSNKVSISELLRKALLVATKLKQVEFIEWLNHELNGYPIDSREGFPMYRQVRGVVKAFNPYHGAQQVFFENEKEGELYSTRFCSQSVPELDHLLSNAEPNGVFEMKFSDTTVKMLMEKIGFDLVSSLHVESSALFKILDSIRNTILRWSLKLEEDGVLGENLSFSKDDQRKVETASYNITNFLGPIMGSQIQQGTHSSSQSRDF</sequence>
<evidence type="ECO:0000259" key="1">
    <source>
        <dbReference type="Pfam" id="PF18864"/>
    </source>
</evidence>
<evidence type="ECO:0000313" key="3">
    <source>
        <dbReference type="Proteomes" id="UP000443582"/>
    </source>
</evidence>
<name>A0ABY0IF74_9BACT</name>
<comment type="caution">
    <text evidence="2">The sequence shown here is derived from an EMBL/GenBank/DDBJ whole genome shotgun (WGS) entry which is preliminary data.</text>
</comment>
<accession>A0ABY0IF74</accession>
<proteinExistence type="predicted"/>
<feature type="domain" description="AbiTii" evidence="1">
    <location>
        <begin position="3"/>
        <end position="187"/>
    </location>
</feature>
<reference evidence="3" key="1">
    <citation type="journal article" date="2019" name="Int. J. Syst. Evol. Microbiol.">
        <title>Halobacteriovorax valvorus sp. nov., a novel prokaryotic predator isolated from coastal seawater of China.</title>
        <authorList>
            <person name="Chen M.-X."/>
        </authorList>
    </citation>
    <scope>NUCLEOTIDE SEQUENCE [LARGE SCALE GENOMIC DNA]</scope>
    <source>
        <strain evidence="3">BL9</strain>
    </source>
</reference>
<dbReference type="InterPro" id="IPR041304">
    <property type="entry name" value="AbiTii"/>
</dbReference>
<dbReference type="RefSeq" id="WP_115363686.1">
    <property type="nucleotide sequence ID" value="NZ_QDKL01000003.1"/>
</dbReference>
<organism evidence="2 3">
    <name type="scientific">Halobacteriovorax vibrionivorans</name>
    <dbReference type="NCBI Taxonomy" id="2152716"/>
    <lineage>
        <taxon>Bacteria</taxon>
        <taxon>Pseudomonadati</taxon>
        <taxon>Bdellovibrionota</taxon>
        <taxon>Bacteriovoracia</taxon>
        <taxon>Bacteriovoracales</taxon>
        <taxon>Halobacteriovoraceae</taxon>
        <taxon>Halobacteriovorax</taxon>
    </lineage>
</organism>
<keyword evidence="3" id="KW-1185">Reference proteome</keyword>